<dbReference type="STRING" id="54914.AV540_09115"/>
<dbReference type="GO" id="GO:0008168">
    <property type="term" value="F:methyltransferase activity"/>
    <property type="evidence" value="ECO:0007669"/>
    <property type="project" value="UniProtKB-KW"/>
</dbReference>
<dbReference type="SUPFAM" id="SSF53335">
    <property type="entry name" value="S-adenosyl-L-methionine-dependent methyltransferases"/>
    <property type="match status" value="1"/>
</dbReference>
<gene>
    <name evidence="4" type="ORF">BPA01_55000</name>
</gene>
<dbReference type="AlphaFoldDB" id="A0A4Y3PN74"/>
<dbReference type="Pfam" id="PF13649">
    <property type="entry name" value="Methyltransf_25"/>
    <property type="match status" value="1"/>
</dbReference>
<dbReference type="InterPro" id="IPR029063">
    <property type="entry name" value="SAM-dependent_MTases_sf"/>
</dbReference>
<dbReference type="PANTHER" id="PTHR43861:SF1">
    <property type="entry name" value="TRANS-ACONITATE 2-METHYLTRANSFERASE"/>
    <property type="match status" value="1"/>
</dbReference>
<dbReference type="Proteomes" id="UP000316882">
    <property type="component" value="Unassembled WGS sequence"/>
</dbReference>
<evidence type="ECO:0000313" key="4">
    <source>
        <dbReference type="EMBL" id="GEB35920.1"/>
    </source>
</evidence>
<dbReference type="RefSeq" id="WP_122965628.1">
    <property type="nucleotide sequence ID" value="NZ_BJMH01000073.1"/>
</dbReference>
<dbReference type="Gene3D" id="2.20.25.110">
    <property type="entry name" value="S-adenosyl-L-methionine-dependent methyltransferases"/>
    <property type="match status" value="1"/>
</dbReference>
<evidence type="ECO:0000256" key="1">
    <source>
        <dbReference type="ARBA" id="ARBA00022603"/>
    </source>
</evidence>
<accession>A0A4Y3PN74</accession>
<protein>
    <submittedName>
        <fullName evidence="4">Methyltransferase</fullName>
    </submittedName>
</protein>
<reference evidence="4 5" key="1">
    <citation type="submission" date="2019-06" db="EMBL/GenBank/DDBJ databases">
        <title>Whole genome shotgun sequence of Brevibacillus parabrevis NBRC 12334.</title>
        <authorList>
            <person name="Hosoyama A."/>
            <person name="Uohara A."/>
            <person name="Ohji S."/>
            <person name="Ichikawa N."/>
        </authorList>
    </citation>
    <scope>NUCLEOTIDE SEQUENCE [LARGE SCALE GENOMIC DNA]</scope>
    <source>
        <strain evidence="4 5">NBRC 12334</strain>
    </source>
</reference>
<comment type="caution">
    <text evidence="4">The sequence shown here is derived from an EMBL/GenBank/DDBJ whole genome shotgun (WGS) entry which is preliminary data.</text>
</comment>
<feature type="domain" description="Methyltransferase" evidence="3">
    <location>
        <begin position="39"/>
        <end position="132"/>
    </location>
</feature>
<dbReference type="Gene3D" id="3.40.50.150">
    <property type="entry name" value="Vaccinia Virus protein VP39"/>
    <property type="match status" value="1"/>
</dbReference>
<dbReference type="GO" id="GO:0032259">
    <property type="term" value="P:methylation"/>
    <property type="evidence" value="ECO:0007669"/>
    <property type="project" value="UniProtKB-KW"/>
</dbReference>
<keyword evidence="5" id="KW-1185">Reference proteome</keyword>
<evidence type="ECO:0000313" key="5">
    <source>
        <dbReference type="Proteomes" id="UP000316882"/>
    </source>
</evidence>
<dbReference type="EMBL" id="BJMH01000073">
    <property type="protein sequence ID" value="GEB35920.1"/>
    <property type="molecule type" value="Genomic_DNA"/>
</dbReference>
<proteinExistence type="predicted"/>
<dbReference type="CDD" id="cd02440">
    <property type="entry name" value="AdoMet_MTases"/>
    <property type="match status" value="1"/>
</dbReference>
<name>A0A4Y3PN74_BREPA</name>
<keyword evidence="2 4" id="KW-0808">Transferase</keyword>
<keyword evidence="1 4" id="KW-0489">Methyltransferase</keyword>
<evidence type="ECO:0000256" key="2">
    <source>
        <dbReference type="ARBA" id="ARBA00022679"/>
    </source>
</evidence>
<evidence type="ECO:0000259" key="3">
    <source>
        <dbReference type="Pfam" id="PF13649"/>
    </source>
</evidence>
<dbReference type="PANTHER" id="PTHR43861">
    <property type="entry name" value="TRANS-ACONITATE 2-METHYLTRANSFERASE-RELATED"/>
    <property type="match status" value="1"/>
</dbReference>
<organism evidence="4 5">
    <name type="scientific">Brevibacillus parabrevis</name>
    <dbReference type="NCBI Taxonomy" id="54914"/>
    <lineage>
        <taxon>Bacteria</taxon>
        <taxon>Bacillati</taxon>
        <taxon>Bacillota</taxon>
        <taxon>Bacilli</taxon>
        <taxon>Bacillales</taxon>
        <taxon>Paenibacillaceae</taxon>
        <taxon>Brevibacillus</taxon>
    </lineage>
</organism>
<dbReference type="InterPro" id="IPR041698">
    <property type="entry name" value="Methyltransf_25"/>
</dbReference>
<sequence length="245" mass="28347">MTFHNAEEYVDPKNYDAEFGREWEKYEFFLQEAKPCQHVLELACGTGLTTLYLAEGGVHIDGVDILPNMIQYAKQKNANENARFYVGDAMTFPSAIAYDFVYLTGNAFQAFLTRDAQNSLLENVNKLLKAGGKFIFETRNPSGHDLTDCDYEYWHTFQDYEGNPVEVGGKQKYNPDTNIMKWTTIRKFQGYERESEILCLFTEPESIRKLLSEHGFDIQSEYSNWNRSPFTGKNELIIFVARKQL</sequence>